<feature type="transmembrane region" description="Helical" evidence="6">
    <location>
        <begin position="428"/>
        <end position="451"/>
    </location>
</feature>
<comment type="subcellular location">
    <subcellularLocation>
        <location evidence="1">Cell membrane</location>
        <topology evidence="1">Multi-pass membrane protein</topology>
    </subcellularLocation>
</comment>
<evidence type="ECO:0000313" key="10">
    <source>
        <dbReference type="Proteomes" id="UP000177167"/>
    </source>
</evidence>
<evidence type="ECO:0000256" key="2">
    <source>
        <dbReference type="ARBA" id="ARBA00022475"/>
    </source>
</evidence>
<dbReference type="Pfam" id="PF13567">
    <property type="entry name" value="DUF4131"/>
    <property type="match status" value="1"/>
</dbReference>
<feature type="transmembrane region" description="Helical" evidence="6">
    <location>
        <begin position="397"/>
        <end position="416"/>
    </location>
</feature>
<feature type="transmembrane region" description="Helical" evidence="6">
    <location>
        <begin position="295"/>
        <end position="312"/>
    </location>
</feature>
<reference evidence="9 10" key="1">
    <citation type="journal article" date="2016" name="Nat. Commun.">
        <title>Thousands of microbial genomes shed light on interconnected biogeochemical processes in an aquifer system.</title>
        <authorList>
            <person name="Anantharaman K."/>
            <person name="Brown C.T."/>
            <person name="Hug L.A."/>
            <person name="Sharon I."/>
            <person name="Castelle C.J."/>
            <person name="Probst A.J."/>
            <person name="Thomas B.C."/>
            <person name="Singh A."/>
            <person name="Wilkins M.J."/>
            <person name="Karaoz U."/>
            <person name="Brodie E.L."/>
            <person name="Williams K.H."/>
            <person name="Hubbard S.S."/>
            <person name="Banfield J.F."/>
        </authorList>
    </citation>
    <scope>NUCLEOTIDE SEQUENCE [LARGE SCALE GENOMIC DNA]</scope>
</reference>
<evidence type="ECO:0000256" key="6">
    <source>
        <dbReference type="SAM" id="Phobius"/>
    </source>
</evidence>
<evidence type="ECO:0000259" key="8">
    <source>
        <dbReference type="Pfam" id="PF13567"/>
    </source>
</evidence>
<dbReference type="GO" id="GO:0005886">
    <property type="term" value="C:plasma membrane"/>
    <property type="evidence" value="ECO:0007669"/>
    <property type="project" value="UniProtKB-SubCell"/>
</dbReference>
<feature type="transmembrane region" description="Helical" evidence="6">
    <location>
        <begin position="32"/>
        <end position="51"/>
    </location>
</feature>
<dbReference type="InterPro" id="IPR004477">
    <property type="entry name" value="ComEC_N"/>
</dbReference>
<feature type="transmembrane region" description="Helical" evidence="6">
    <location>
        <begin position="318"/>
        <end position="336"/>
    </location>
</feature>
<comment type="caution">
    <text evidence="9">The sequence shown here is derived from an EMBL/GenBank/DDBJ whole genome shotgun (WGS) entry which is preliminary data.</text>
</comment>
<feature type="domain" description="ComEC/Rec2-related protein" evidence="7">
    <location>
        <begin position="244"/>
        <end position="506"/>
    </location>
</feature>
<dbReference type="EMBL" id="MGJP01000042">
    <property type="protein sequence ID" value="OGN09186.1"/>
    <property type="molecule type" value="Genomic_DNA"/>
</dbReference>
<name>A0A1F8FAA0_9BACT</name>
<feature type="transmembrane region" description="Helical" evidence="6">
    <location>
        <begin position="356"/>
        <end position="377"/>
    </location>
</feature>
<dbReference type="PANTHER" id="PTHR30619:SF7">
    <property type="entry name" value="BETA-LACTAMASE DOMAIN PROTEIN"/>
    <property type="match status" value="1"/>
</dbReference>
<evidence type="ECO:0000256" key="5">
    <source>
        <dbReference type="ARBA" id="ARBA00023136"/>
    </source>
</evidence>
<feature type="domain" description="DUF4131" evidence="8">
    <location>
        <begin position="31"/>
        <end position="194"/>
    </location>
</feature>
<evidence type="ECO:0000256" key="4">
    <source>
        <dbReference type="ARBA" id="ARBA00022989"/>
    </source>
</evidence>
<feature type="transmembrane region" description="Helical" evidence="6">
    <location>
        <begin position="63"/>
        <end position="81"/>
    </location>
</feature>
<dbReference type="InterPro" id="IPR025405">
    <property type="entry name" value="DUF4131"/>
</dbReference>
<evidence type="ECO:0000313" key="9">
    <source>
        <dbReference type="EMBL" id="OGN09186.1"/>
    </source>
</evidence>
<keyword evidence="4 6" id="KW-1133">Transmembrane helix</keyword>
<dbReference type="Pfam" id="PF03772">
    <property type="entry name" value="Competence"/>
    <property type="match status" value="1"/>
</dbReference>
<dbReference type="AlphaFoldDB" id="A0A1F8FAA0"/>
<dbReference type="InterPro" id="IPR052159">
    <property type="entry name" value="Competence_DNA_uptake"/>
</dbReference>
<proteinExistence type="predicted"/>
<keyword evidence="2" id="KW-1003">Cell membrane</keyword>
<keyword evidence="3 6" id="KW-0812">Transmembrane</keyword>
<evidence type="ECO:0000256" key="1">
    <source>
        <dbReference type="ARBA" id="ARBA00004651"/>
    </source>
</evidence>
<accession>A0A1F8FAA0</accession>
<sequence length="512" mass="56850">MHKSQVLFYLLVSFVLGIFLGSFWNISASQVLFLILVGTITLTISGHNKTFGSTSRGIKRRHLGFLLGCAAIVLTLGILRFNQFDSNHNIIIQFTDDIVGGRGVDYTVSGYVMSDPEKRGNNTKFILAAKKIILPDREIVVDDNILVTTNPTDIKYGDKILVTGALASPKNFEDFDYISYLKKDGIRVLMNYPKSIVSDSDLKLAAKDRTTTSIYRPIFYVKNKFESAINKSISEPNASFINGILLGTRHGIPNDLKDAFNKTGTSHILAISGYNIAIIAWAILAALVFFVKRRVAFWISVFIIVLFTIMTGASASVVRASIMGLILLFASGYGRLHDPKNAILFAGAIMVFQNPFVLRFDIGFQLSFLAVMGIIYLQPLLKEQFKTIPDILKLKELSLITISAHVFVLPTLIYYFGALSLVSLPANILVLPFLPVTMFLGFVTGLTGVFVYPLAQFFGYLTWAISKYIIEVVEILSSTSYSSISVDISLPVLVIVYALIFFGIWHFTSRQK</sequence>
<feature type="transmembrane region" description="Helical" evidence="6">
    <location>
        <begin position="7"/>
        <end position="26"/>
    </location>
</feature>
<feature type="transmembrane region" description="Helical" evidence="6">
    <location>
        <begin position="488"/>
        <end position="507"/>
    </location>
</feature>
<keyword evidence="5 6" id="KW-0472">Membrane</keyword>
<feature type="transmembrane region" description="Helical" evidence="6">
    <location>
        <begin position="268"/>
        <end position="290"/>
    </location>
</feature>
<protein>
    <recommendedName>
        <fullName evidence="11">ComEC/Rec2-related protein domain-containing protein</fullName>
    </recommendedName>
</protein>
<dbReference type="Proteomes" id="UP000177167">
    <property type="component" value="Unassembled WGS sequence"/>
</dbReference>
<dbReference type="NCBIfam" id="TIGR00360">
    <property type="entry name" value="ComEC_N-term"/>
    <property type="match status" value="1"/>
</dbReference>
<evidence type="ECO:0000256" key="3">
    <source>
        <dbReference type="ARBA" id="ARBA00022692"/>
    </source>
</evidence>
<gene>
    <name evidence="9" type="ORF">A3J46_03675</name>
</gene>
<evidence type="ECO:0000259" key="7">
    <source>
        <dbReference type="Pfam" id="PF03772"/>
    </source>
</evidence>
<dbReference type="PANTHER" id="PTHR30619">
    <property type="entry name" value="DNA INTERNALIZATION/COMPETENCE PROTEIN COMEC/REC2"/>
    <property type="match status" value="1"/>
</dbReference>
<evidence type="ECO:0008006" key="11">
    <source>
        <dbReference type="Google" id="ProtNLM"/>
    </source>
</evidence>
<organism evidence="9 10">
    <name type="scientific">Candidatus Yanofskybacteria bacterium RIFCSPHIGHO2_02_FULL_41_11</name>
    <dbReference type="NCBI Taxonomy" id="1802675"/>
    <lineage>
        <taxon>Bacteria</taxon>
        <taxon>Candidatus Yanofskyibacteriota</taxon>
    </lineage>
</organism>